<organism evidence="2 3">
    <name type="scientific">Microvirga aerophila</name>
    <dbReference type="NCBI Taxonomy" id="670291"/>
    <lineage>
        <taxon>Bacteria</taxon>
        <taxon>Pseudomonadati</taxon>
        <taxon>Pseudomonadota</taxon>
        <taxon>Alphaproteobacteria</taxon>
        <taxon>Hyphomicrobiales</taxon>
        <taxon>Methylobacteriaceae</taxon>
        <taxon>Microvirga</taxon>
    </lineage>
</organism>
<dbReference type="EMBL" id="BJYU01000277">
    <property type="protein sequence ID" value="GEO18932.1"/>
    <property type="molecule type" value="Genomic_DNA"/>
</dbReference>
<keyword evidence="3" id="KW-1185">Reference proteome</keyword>
<sequence length="94" mass="10885">MSSAMLKRLISGTSRQPPDTYSPDILPLMQSLLGALADIDFEFQKDRETILKSPIEEPLKQRAIATLAKCHRERRDPYVREIDKLERQIQRTFA</sequence>
<feature type="region of interest" description="Disordered" evidence="1">
    <location>
        <begin position="1"/>
        <end position="22"/>
    </location>
</feature>
<comment type="caution">
    <text evidence="2">The sequence shown here is derived from an EMBL/GenBank/DDBJ whole genome shotgun (WGS) entry which is preliminary data.</text>
</comment>
<accession>A0A512C402</accession>
<proteinExistence type="predicted"/>
<evidence type="ECO:0000313" key="2">
    <source>
        <dbReference type="EMBL" id="GEO18932.1"/>
    </source>
</evidence>
<evidence type="ECO:0000313" key="3">
    <source>
        <dbReference type="Proteomes" id="UP000321085"/>
    </source>
</evidence>
<protein>
    <submittedName>
        <fullName evidence="2">Uncharacterized protein</fullName>
    </submittedName>
</protein>
<reference evidence="2 3" key="1">
    <citation type="submission" date="2019-07" db="EMBL/GenBank/DDBJ databases">
        <title>Whole genome shotgun sequence of Microvirga aerophila NBRC 106136.</title>
        <authorList>
            <person name="Hosoyama A."/>
            <person name="Uohara A."/>
            <person name="Ohji S."/>
            <person name="Ichikawa N."/>
        </authorList>
    </citation>
    <scope>NUCLEOTIDE SEQUENCE [LARGE SCALE GENOMIC DNA]</scope>
    <source>
        <strain evidence="2 3">NBRC 106136</strain>
    </source>
</reference>
<gene>
    <name evidence="2" type="ORF">MAE02_66280</name>
</gene>
<dbReference type="Proteomes" id="UP000321085">
    <property type="component" value="Unassembled WGS sequence"/>
</dbReference>
<evidence type="ECO:0000256" key="1">
    <source>
        <dbReference type="SAM" id="MobiDB-lite"/>
    </source>
</evidence>
<name>A0A512C402_9HYPH</name>
<dbReference type="AlphaFoldDB" id="A0A512C402"/>